<dbReference type="Gene3D" id="3.90.1300.10">
    <property type="entry name" value="Amidase signature (AS) domain"/>
    <property type="match status" value="1"/>
</dbReference>
<dbReference type="SUPFAM" id="SSF75304">
    <property type="entry name" value="Amidase signature (AS) enzymes"/>
    <property type="match status" value="1"/>
</dbReference>
<evidence type="ECO:0000313" key="2">
    <source>
        <dbReference type="Proteomes" id="UP000825729"/>
    </source>
</evidence>
<dbReference type="EMBL" id="JAINDJ010000008">
    <property type="protein sequence ID" value="KAG9439947.1"/>
    <property type="molecule type" value="Genomic_DNA"/>
</dbReference>
<dbReference type="GO" id="GO:0016020">
    <property type="term" value="C:membrane"/>
    <property type="evidence" value="ECO:0007669"/>
    <property type="project" value="TreeGrafter"/>
</dbReference>
<comment type="caution">
    <text evidence="1">The sequence shown here is derived from an EMBL/GenBank/DDBJ whole genome shotgun (WGS) entry which is preliminary data.</text>
</comment>
<accession>A0AAV7DXK4</accession>
<sequence>MQRVGGELHPQLCSSACLRSNFLLVLLQSSKILTCLRELSFLHALTHVPMHECSFRVHQIKLAINSREDVCYTGRVGEYVAAQLTHDTRTNLTIFKSFSAAEYVAAQCIMRRIMYYYMEAFKKVDVIVTPTTGYGIMYDCPCYSPKCSYLSIGESNLEVSGYLMRFIVAGNLLGLPAINVPVSRLLHSYSNMYP</sequence>
<proteinExistence type="predicted"/>
<dbReference type="Proteomes" id="UP000825729">
    <property type="component" value="Unassembled WGS sequence"/>
</dbReference>
<dbReference type="GO" id="GO:0070291">
    <property type="term" value="P:N-acylethanolamine metabolic process"/>
    <property type="evidence" value="ECO:0007669"/>
    <property type="project" value="TreeGrafter"/>
</dbReference>
<organism evidence="1 2">
    <name type="scientific">Aristolochia fimbriata</name>
    <name type="common">White veined hardy Dutchman's pipe vine</name>
    <dbReference type="NCBI Taxonomy" id="158543"/>
    <lineage>
        <taxon>Eukaryota</taxon>
        <taxon>Viridiplantae</taxon>
        <taxon>Streptophyta</taxon>
        <taxon>Embryophyta</taxon>
        <taxon>Tracheophyta</taxon>
        <taxon>Spermatophyta</taxon>
        <taxon>Magnoliopsida</taxon>
        <taxon>Magnoliidae</taxon>
        <taxon>Piperales</taxon>
        <taxon>Aristolochiaceae</taxon>
        <taxon>Aristolochia</taxon>
    </lineage>
</organism>
<keyword evidence="2" id="KW-1185">Reference proteome</keyword>
<name>A0AAV7DXK4_ARIFI</name>
<dbReference type="GO" id="GO:0047412">
    <property type="term" value="F:N-(long-chain-acyl)ethanolamine deacylase activity"/>
    <property type="evidence" value="ECO:0007669"/>
    <property type="project" value="TreeGrafter"/>
</dbReference>
<dbReference type="InterPro" id="IPR036928">
    <property type="entry name" value="AS_sf"/>
</dbReference>
<dbReference type="PANTHER" id="PTHR11895">
    <property type="entry name" value="TRANSAMIDASE"/>
    <property type="match status" value="1"/>
</dbReference>
<dbReference type="InterPro" id="IPR000120">
    <property type="entry name" value="Amidase"/>
</dbReference>
<reference evidence="1 2" key="1">
    <citation type="submission" date="2021-07" db="EMBL/GenBank/DDBJ databases">
        <title>The Aristolochia fimbriata genome: insights into angiosperm evolution, floral development and chemical biosynthesis.</title>
        <authorList>
            <person name="Jiao Y."/>
        </authorList>
    </citation>
    <scope>NUCLEOTIDE SEQUENCE [LARGE SCALE GENOMIC DNA]</scope>
    <source>
        <strain evidence="1">IBCAS-2021</strain>
        <tissue evidence="1">Leaf</tissue>
    </source>
</reference>
<protein>
    <submittedName>
        <fullName evidence="1">Uncharacterized protein</fullName>
    </submittedName>
</protein>
<gene>
    <name evidence="1" type="ORF">H6P81_020112</name>
</gene>
<dbReference type="Gene3D" id="1.20.58.1700">
    <property type="match status" value="1"/>
</dbReference>
<dbReference type="PANTHER" id="PTHR11895:SF156">
    <property type="entry name" value="FATTY ACID AMIDE HYDROLASE"/>
    <property type="match status" value="1"/>
</dbReference>
<dbReference type="AlphaFoldDB" id="A0AAV7DXK4"/>
<evidence type="ECO:0000313" key="1">
    <source>
        <dbReference type="EMBL" id="KAG9439947.1"/>
    </source>
</evidence>